<dbReference type="RefSeq" id="WP_166329731.1">
    <property type="nucleotide sequence ID" value="NZ_CP049933.1"/>
</dbReference>
<gene>
    <name evidence="1" type="ORF">G7066_05810</name>
</gene>
<evidence type="ECO:0000313" key="2">
    <source>
        <dbReference type="Proteomes" id="UP000503441"/>
    </source>
</evidence>
<proteinExistence type="predicted"/>
<protein>
    <recommendedName>
        <fullName evidence="3">Peptidoglycan binding domain-containing protein</fullName>
    </recommendedName>
</protein>
<organism evidence="1 2">
    <name type="scientific">Leucobacter coleopterorum</name>
    <dbReference type="NCBI Taxonomy" id="2714933"/>
    <lineage>
        <taxon>Bacteria</taxon>
        <taxon>Bacillati</taxon>
        <taxon>Actinomycetota</taxon>
        <taxon>Actinomycetes</taxon>
        <taxon>Micrococcales</taxon>
        <taxon>Microbacteriaceae</taxon>
        <taxon>Leucobacter</taxon>
    </lineage>
</organism>
<keyword evidence="2" id="KW-1185">Reference proteome</keyword>
<evidence type="ECO:0008006" key="3">
    <source>
        <dbReference type="Google" id="ProtNLM"/>
    </source>
</evidence>
<dbReference type="EMBL" id="CP049933">
    <property type="protein sequence ID" value="QIM18289.1"/>
    <property type="molecule type" value="Genomic_DNA"/>
</dbReference>
<accession>A0ABX6JZC4</accession>
<dbReference type="Proteomes" id="UP000503441">
    <property type="component" value="Chromosome"/>
</dbReference>
<dbReference type="InterPro" id="IPR036365">
    <property type="entry name" value="PGBD-like_sf"/>
</dbReference>
<dbReference type="SUPFAM" id="SSF47090">
    <property type="entry name" value="PGBD-like"/>
    <property type="match status" value="1"/>
</dbReference>
<name>A0ABX6JZC4_9MICO</name>
<evidence type="ECO:0000313" key="1">
    <source>
        <dbReference type="EMBL" id="QIM18289.1"/>
    </source>
</evidence>
<reference evidence="1 2" key="1">
    <citation type="submission" date="2020-03" db="EMBL/GenBank/DDBJ databases">
        <title>Leucobacter sp. nov., isolated from beetles.</title>
        <authorList>
            <person name="Hyun D.-W."/>
            <person name="Bae J.-W."/>
        </authorList>
    </citation>
    <scope>NUCLEOTIDE SEQUENCE [LARGE SCALE GENOMIC DNA]</scope>
    <source>
        <strain evidence="1 2">HDW9A</strain>
    </source>
</reference>
<sequence length="342" mass="35207">MTKTKFALATLSLMLAVALGLGIGALYFADATPESLRAANAVTTAPVSQQQYDDARTVELGFSFGAESALVSPASGTLTSFSCAAGGAFTSGASSVAIDGKPVLNLSTEVPLWRDLNIGDAGTDVASLQRELNRLGYTVSTEGPVGQDTLNAVAEAMQKVGDGQFVAGNIPIDRILWLPAPETRVKNCLSPVGGRISAGDKLAELPAALMEVAVTHLPEGLVAGKRLLSVGPDRLPTDDAGRVIDKEALNKLAQNEVFAEAMRNAATSIPASFVLAKPIEVAVVSPSALFGLDDSKACVLAGNKSLPVSVLGSELGQSFVLFDSAKPPTEVELSPSGSPKCK</sequence>